<protein>
    <submittedName>
        <fullName evidence="1">Uncharacterized protein</fullName>
    </submittedName>
</protein>
<dbReference type="EMBL" id="GGEC01079088">
    <property type="protein sequence ID" value="MBX59572.1"/>
    <property type="molecule type" value="Transcribed_RNA"/>
</dbReference>
<evidence type="ECO:0000313" key="1">
    <source>
        <dbReference type="EMBL" id="MBX59572.1"/>
    </source>
</evidence>
<proteinExistence type="predicted"/>
<reference evidence="1" key="1">
    <citation type="submission" date="2018-02" db="EMBL/GenBank/DDBJ databases">
        <title>Rhizophora mucronata_Transcriptome.</title>
        <authorList>
            <person name="Meera S.P."/>
            <person name="Sreeshan A."/>
            <person name="Augustine A."/>
        </authorList>
    </citation>
    <scope>NUCLEOTIDE SEQUENCE</scope>
    <source>
        <tissue evidence="1">Leaf</tissue>
    </source>
</reference>
<accession>A0A2P2PXW4</accession>
<name>A0A2P2PXW4_RHIMU</name>
<sequence length="32" mass="3661">MTSLDDSLDNWVVSLQGCAQIYILIFDNFLLI</sequence>
<dbReference type="AlphaFoldDB" id="A0A2P2PXW4"/>
<organism evidence="1">
    <name type="scientific">Rhizophora mucronata</name>
    <name type="common">Asiatic mangrove</name>
    <dbReference type="NCBI Taxonomy" id="61149"/>
    <lineage>
        <taxon>Eukaryota</taxon>
        <taxon>Viridiplantae</taxon>
        <taxon>Streptophyta</taxon>
        <taxon>Embryophyta</taxon>
        <taxon>Tracheophyta</taxon>
        <taxon>Spermatophyta</taxon>
        <taxon>Magnoliopsida</taxon>
        <taxon>eudicotyledons</taxon>
        <taxon>Gunneridae</taxon>
        <taxon>Pentapetalae</taxon>
        <taxon>rosids</taxon>
        <taxon>fabids</taxon>
        <taxon>Malpighiales</taxon>
        <taxon>Rhizophoraceae</taxon>
        <taxon>Rhizophora</taxon>
    </lineage>
</organism>